<dbReference type="AlphaFoldDB" id="A0A1U7IKA3"/>
<keyword evidence="1" id="KW-1133">Transmembrane helix</keyword>
<dbReference type="RefSeq" id="WP_073593857.1">
    <property type="nucleotide sequence ID" value="NZ_MRCE01000011.1"/>
</dbReference>
<accession>A0A1U7IKA3</accession>
<name>A0A1U7IKA3_9CYAN</name>
<evidence type="ECO:0000313" key="2">
    <source>
        <dbReference type="EMBL" id="OKH37569.1"/>
    </source>
</evidence>
<comment type="caution">
    <text evidence="2">The sequence shown here is derived from an EMBL/GenBank/DDBJ whole genome shotgun (WGS) entry which is preliminary data.</text>
</comment>
<reference evidence="2 3" key="1">
    <citation type="submission" date="2016-11" db="EMBL/GenBank/DDBJ databases">
        <title>Draft Genome Sequences of Nine Cyanobacterial Strains from Diverse Habitats.</title>
        <authorList>
            <person name="Zhu T."/>
            <person name="Hou S."/>
            <person name="Lu X."/>
            <person name="Hess W.R."/>
        </authorList>
    </citation>
    <scope>NUCLEOTIDE SEQUENCE [LARGE SCALE GENOMIC DNA]</scope>
    <source>
        <strain evidence="2 3">IAM M-71</strain>
    </source>
</reference>
<dbReference type="EMBL" id="MRCE01000011">
    <property type="protein sequence ID" value="OKH37569.1"/>
    <property type="molecule type" value="Genomic_DNA"/>
</dbReference>
<protein>
    <recommendedName>
        <fullName evidence="4">Hydrogenase maturation nickel metallochaperone HypA</fullName>
    </recommendedName>
</protein>
<evidence type="ECO:0008006" key="4">
    <source>
        <dbReference type="Google" id="ProtNLM"/>
    </source>
</evidence>
<sequence>MQEMSIKSSQFNIPGLGCSLTVLLSFWLLSAIGLGWLAKSVLILLVCLVTLPAIAFFVFRWWLKRNLVEDECPVCGYQFTGLNQTQMRCPSCSEPLLIEQGNFKRVTPPGTIDVQAVEVSAKQIEE</sequence>
<evidence type="ECO:0000313" key="3">
    <source>
        <dbReference type="Proteomes" id="UP000185860"/>
    </source>
</evidence>
<keyword evidence="1" id="KW-0812">Transmembrane</keyword>
<keyword evidence="1" id="KW-0472">Membrane</keyword>
<dbReference type="STRING" id="454136.NIES2119_12750"/>
<feature type="transmembrane region" description="Helical" evidence="1">
    <location>
        <begin position="12"/>
        <end position="36"/>
    </location>
</feature>
<organism evidence="2 3">
    <name type="scientific">[Phormidium ambiguum] IAM M-71</name>
    <dbReference type="NCBI Taxonomy" id="454136"/>
    <lineage>
        <taxon>Bacteria</taxon>
        <taxon>Bacillati</taxon>
        <taxon>Cyanobacteriota</taxon>
        <taxon>Cyanophyceae</taxon>
        <taxon>Oscillatoriophycideae</taxon>
        <taxon>Aerosakkonematales</taxon>
        <taxon>Aerosakkonemataceae</taxon>
        <taxon>Floridanema</taxon>
    </lineage>
</organism>
<dbReference type="Proteomes" id="UP000185860">
    <property type="component" value="Unassembled WGS sequence"/>
</dbReference>
<gene>
    <name evidence="2" type="ORF">NIES2119_12750</name>
</gene>
<proteinExistence type="predicted"/>
<dbReference type="OrthoDB" id="486490at2"/>
<feature type="transmembrane region" description="Helical" evidence="1">
    <location>
        <begin position="42"/>
        <end position="63"/>
    </location>
</feature>
<evidence type="ECO:0000256" key="1">
    <source>
        <dbReference type="SAM" id="Phobius"/>
    </source>
</evidence>